<reference evidence="1 2" key="1">
    <citation type="submission" date="2023-09" db="EMBL/GenBank/DDBJ databases">
        <title>Nesidiocoris tenuis whole genome shotgun sequence.</title>
        <authorList>
            <person name="Shibata T."/>
            <person name="Shimoda M."/>
            <person name="Kobayashi T."/>
            <person name="Uehara T."/>
        </authorList>
    </citation>
    <scope>NUCLEOTIDE SEQUENCE [LARGE SCALE GENOMIC DNA]</scope>
    <source>
        <strain evidence="1 2">Japan</strain>
    </source>
</reference>
<proteinExistence type="predicted"/>
<name>A0ABN7A9N4_9HEMI</name>
<evidence type="ECO:0000313" key="1">
    <source>
        <dbReference type="EMBL" id="BES89023.1"/>
    </source>
</evidence>
<evidence type="ECO:0000313" key="2">
    <source>
        <dbReference type="Proteomes" id="UP001307889"/>
    </source>
</evidence>
<gene>
    <name evidence="1" type="ORF">NTJ_01831</name>
</gene>
<sequence>MKNSSRFLTLRYFWVIREAETSPSFGRAMQRGIFPGSAGAATETGGGLILRTTESKRSVVDDTAILVGQAKDSNE</sequence>
<protein>
    <submittedName>
        <fullName evidence="1">Uncharacterized protein</fullName>
    </submittedName>
</protein>
<accession>A0ABN7A9N4</accession>
<keyword evidence="2" id="KW-1185">Reference proteome</keyword>
<dbReference type="EMBL" id="AP028909">
    <property type="protein sequence ID" value="BES89023.1"/>
    <property type="molecule type" value="Genomic_DNA"/>
</dbReference>
<dbReference type="Proteomes" id="UP001307889">
    <property type="component" value="Chromosome 1"/>
</dbReference>
<organism evidence="1 2">
    <name type="scientific">Nesidiocoris tenuis</name>
    <dbReference type="NCBI Taxonomy" id="355587"/>
    <lineage>
        <taxon>Eukaryota</taxon>
        <taxon>Metazoa</taxon>
        <taxon>Ecdysozoa</taxon>
        <taxon>Arthropoda</taxon>
        <taxon>Hexapoda</taxon>
        <taxon>Insecta</taxon>
        <taxon>Pterygota</taxon>
        <taxon>Neoptera</taxon>
        <taxon>Paraneoptera</taxon>
        <taxon>Hemiptera</taxon>
        <taxon>Heteroptera</taxon>
        <taxon>Panheteroptera</taxon>
        <taxon>Cimicomorpha</taxon>
        <taxon>Miridae</taxon>
        <taxon>Dicyphina</taxon>
        <taxon>Nesidiocoris</taxon>
    </lineage>
</organism>